<dbReference type="CDD" id="cd06193">
    <property type="entry name" value="siderophore_interacting"/>
    <property type="match status" value="1"/>
</dbReference>
<dbReference type="InterPro" id="IPR017927">
    <property type="entry name" value="FAD-bd_FR_type"/>
</dbReference>
<comment type="similarity">
    <text evidence="1">Belongs to the SIP oxidoreductase family.</text>
</comment>
<keyword evidence="4" id="KW-1185">Reference proteome</keyword>
<dbReference type="PANTHER" id="PTHR30157">
    <property type="entry name" value="FERRIC REDUCTASE, NADPH-DEPENDENT"/>
    <property type="match status" value="1"/>
</dbReference>
<comment type="caution">
    <text evidence="3">The sequence shown here is derived from an EMBL/GenBank/DDBJ whole genome shotgun (WGS) entry which is preliminary data.</text>
</comment>
<dbReference type="EMBL" id="RWKW01000015">
    <property type="protein sequence ID" value="RST87524.1"/>
    <property type="molecule type" value="Genomic_DNA"/>
</dbReference>
<dbReference type="SUPFAM" id="SSF63380">
    <property type="entry name" value="Riboflavin synthase domain-like"/>
    <property type="match status" value="1"/>
</dbReference>
<sequence length="359" mass="39762">MTPLKSQAHVDLRDLPAYLPGIEERLASFEARSVKSDNHVEFAFPFGKGRFDIEPGRLRMSAHALEREGLARVKDLLATAVQVYAKAESPVIRWEGDLEDDTRLAPFREMTVVGVTDLTPRMKRVRLAGEDLERFARFGGMHVRMLFPTRAVPEPDWPTLGANGLAAWPPQDRKPTARAYTIRRLDVDGGWMEVDVLIHEGESVGSRWASAAQAGMKVGIMGPVGRPVPMDAQWYVLGADETGLPALSRLLETLPPAARGVAFLEVADEAERQPVDNRTGIEIHWILRNGVPAGSDGRLAKTVLAVEWPRDRACFGWFASEADAASLVRDTWRNERALGRDQTLTATYWRRGASGFMAG</sequence>
<dbReference type="GO" id="GO:0016491">
    <property type="term" value="F:oxidoreductase activity"/>
    <property type="evidence" value="ECO:0007669"/>
    <property type="project" value="InterPro"/>
</dbReference>
<dbReference type="Gene3D" id="2.40.30.10">
    <property type="entry name" value="Translation factors"/>
    <property type="match status" value="1"/>
</dbReference>
<name>A0A429Z1S0_9HYPH</name>
<evidence type="ECO:0000256" key="1">
    <source>
        <dbReference type="ARBA" id="ARBA00035644"/>
    </source>
</evidence>
<dbReference type="InterPro" id="IPR007037">
    <property type="entry name" value="SIP_rossman_dom"/>
</dbReference>
<dbReference type="PANTHER" id="PTHR30157:SF0">
    <property type="entry name" value="NADPH-DEPENDENT FERRIC-CHELATE REDUCTASE"/>
    <property type="match status" value="1"/>
</dbReference>
<dbReference type="Pfam" id="PF09981">
    <property type="entry name" value="DUF2218"/>
    <property type="match status" value="1"/>
</dbReference>
<dbReference type="AlphaFoldDB" id="A0A429Z1S0"/>
<evidence type="ECO:0000313" key="4">
    <source>
        <dbReference type="Proteomes" id="UP000278398"/>
    </source>
</evidence>
<dbReference type="InterPro" id="IPR013113">
    <property type="entry name" value="SIP_FAD-bd"/>
</dbReference>
<organism evidence="3 4">
    <name type="scientific">Aquibium carbonis</name>
    <dbReference type="NCBI Taxonomy" id="2495581"/>
    <lineage>
        <taxon>Bacteria</taxon>
        <taxon>Pseudomonadati</taxon>
        <taxon>Pseudomonadota</taxon>
        <taxon>Alphaproteobacteria</taxon>
        <taxon>Hyphomicrobiales</taxon>
        <taxon>Phyllobacteriaceae</taxon>
        <taxon>Aquibium</taxon>
    </lineage>
</organism>
<dbReference type="Gene3D" id="3.30.310.50">
    <property type="entry name" value="Alpha-D-phosphohexomutase, C-terminal domain"/>
    <property type="match status" value="1"/>
</dbReference>
<dbReference type="InterPro" id="IPR014543">
    <property type="entry name" value="UCP028291"/>
</dbReference>
<feature type="domain" description="FAD-binding FR-type" evidence="2">
    <location>
        <begin position="105"/>
        <end position="230"/>
    </location>
</feature>
<dbReference type="Pfam" id="PF04954">
    <property type="entry name" value="SIP"/>
    <property type="match status" value="1"/>
</dbReference>
<dbReference type="PROSITE" id="PS51384">
    <property type="entry name" value="FAD_FR"/>
    <property type="match status" value="1"/>
</dbReference>
<dbReference type="Pfam" id="PF08021">
    <property type="entry name" value="FAD_binding_9"/>
    <property type="match status" value="1"/>
</dbReference>
<dbReference type="InterPro" id="IPR017938">
    <property type="entry name" value="Riboflavin_synthase-like_b-brl"/>
</dbReference>
<dbReference type="Proteomes" id="UP000278398">
    <property type="component" value="Unassembled WGS sequence"/>
</dbReference>
<reference evidence="3 4" key="1">
    <citation type="submission" date="2018-12" db="EMBL/GenBank/DDBJ databases">
        <title>Mesorhizobium carbonis sp. nov., isolated from coal mine water.</title>
        <authorList>
            <person name="Xin W."/>
            <person name="Xu Z."/>
            <person name="Xiang F."/>
            <person name="Zhang J."/>
            <person name="Xi L."/>
            <person name="Liu J."/>
        </authorList>
    </citation>
    <scope>NUCLEOTIDE SEQUENCE [LARGE SCALE GENOMIC DNA]</scope>
    <source>
        <strain evidence="3 4">B2.3</strain>
    </source>
</reference>
<protein>
    <submittedName>
        <fullName evidence="3">Siderophore-interacting protein</fullName>
    </submittedName>
</protein>
<proteinExistence type="inferred from homology"/>
<evidence type="ECO:0000259" key="2">
    <source>
        <dbReference type="PROSITE" id="PS51384"/>
    </source>
</evidence>
<dbReference type="Gene3D" id="3.40.50.80">
    <property type="entry name" value="Nucleotide-binding domain of ferredoxin-NADP reductase (FNR) module"/>
    <property type="match status" value="1"/>
</dbReference>
<gene>
    <name evidence="3" type="ORF">EJC49_04685</name>
</gene>
<dbReference type="OrthoDB" id="9814826at2"/>
<dbReference type="InterPro" id="IPR039261">
    <property type="entry name" value="FNR_nucleotide-bd"/>
</dbReference>
<accession>A0A429Z1S0</accession>
<dbReference type="InterPro" id="IPR039374">
    <property type="entry name" value="SIP_fam"/>
</dbReference>
<dbReference type="RefSeq" id="WP_126698306.1">
    <property type="nucleotide sequence ID" value="NZ_RWKW01000015.1"/>
</dbReference>
<evidence type="ECO:0000313" key="3">
    <source>
        <dbReference type="EMBL" id="RST87524.1"/>
    </source>
</evidence>